<accession>A0A166MVW3</accession>
<evidence type="ECO:0000313" key="2">
    <source>
        <dbReference type="Proteomes" id="UP000076584"/>
    </source>
</evidence>
<sequence>LSVCSPERRIPEGIISRALQSIGGSCGNKSEVTRALRGFQKAVMVKRLGSCRVALGWVTDGAEISSPVLALHDNVV</sequence>
<dbReference type="AlphaFoldDB" id="A0A166MVW3"/>
<gene>
    <name evidence="1" type="ORF">CI238_04669</name>
</gene>
<organism evidence="1 2">
    <name type="scientific">Colletotrichum incanum</name>
    <name type="common">Soybean anthracnose fungus</name>
    <dbReference type="NCBI Taxonomy" id="1573173"/>
    <lineage>
        <taxon>Eukaryota</taxon>
        <taxon>Fungi</taxon>
        <taxon>Dikarya</taxon>
        <taxon>Ascomycota</taxon>
        <taxon>Pezizomycotina</taxon>
        <taxon>Sordariomycetes</taxon>
        <taxon>Hypocreomycetidae</taxon>
        <taxon>Glomerellales</taxon>
        <taxon>Glomerellaceae</taxon>
        <taxon>Colletotrichum</taxon>
        <taxon>Colletotrichum spaethianum species complex</taxon>
    </lineage>
</organism>
<keyword evidence="2" id="KW-1185">Reference proteome</keyword>
<name>A0A166MVW3_COLIC</name>
<dbReference type="EMBL" id="LFIW01002653">
    <property type="protein sequence ID" value="KZL65051.1"/>
    <property type="molecule type" value="Genomic_DNA"/>
</dbReference>
<comment type="caution">
    <text evidence="1">The sequence shown here is derived from an EMBL/GenBank/DDBJ whole genome shotgun (WGS) entry which is preliminary data.</text>
</comment>
<proteinExistence type="predicted"/>
<protein>
    <submittedName>
        <fullName evidence="1">Uncharacterized protein</fullName>
    </submittedName>
</protein>
<evidence type="ECO:0000313" key="1">
    <source>
        <dbReference type="EMBL" id="KZL65051.1"/>
    </source>
</evidence>
<dbReference type="Proteomes" id="UP000076584">
    <property type="component" value="Unassembled WGS sequence"/>
</dbReference>
<reference evidence="1 2" key="1">
    <citation type="submission" date="2015-06" db="EMBL/GenBank/DDBJ databases">
        <title>Survival trade-offs in plant roots during colonization by closely related pathogenic and mutualistic fungi.</title>
        <authorList>
            <person name="Hacquard S."/>
            <person name="Kracher B."/>
            <person name="Hiruma K."/>
            <person name="Weinman A."/>
            <person name="Muench P."/>
            <person name="Garrido Oter R."/>
            <person name="Ver Loren van Themaat E."/>
            <person name="Dallerey J.-F."/>
            <person name="Damm U."/>
            <person name="Henrissat B."/>
            <person name="Lespinet O."/>
            <person name="Thon M."/>
            <person name="Kemen E."/>
            <person name="McHardy A.C."/>
            <person name="Schulze-Lefert P."/>
            <person name="O'Connell R.J."/>
        </authorList>
    </citation>
    <scope>NUCLEOTIDE SEQUENCE [LARGE SCALE GENOMIC DNA]</scope>
    <source>
        <strain evidence="1 2">MAFF 238704</strain>
    </source>
</reference>
<feature type="non-terminal residue" evidence="1">
    <location>
        <position position="1"/>
    </location>
</feature>